<dbReference type="Pfam" id="PF03102">
    <property type="entry name" value="NeuB"/>
    <property type="match status" value="1"/>
</dbReference>
<dbReference type="InterPro" id="IPR013785">
    <property type="entry name" value="Aldolase_TIM"/>
</dbReference>
<dbReference type="HOGENOM" id="CLU_040465_1_1_2"/>
<dbReference type="GO" id="GO:0050462">
    <property type="term" value="F:N-acetylneuraminate synthase activity"/>
    <property type="evidence" value="ECO:0007669"/>
    <property type="project" value="UniProtKB-EC"/>
</dbReference>
<dbReference type="RefSeq" id="WP_004079542.1">
    <property type="nucleotide sequence ID" value="NZ_CM001436.1"/>
</dbReference>
<dbReference type="InParanoid" id="H1YXB6"/>
<dbReference type="Gene3D" id="3.20.20.70">
    <property type="entry name" value="Aldolase class I"/>
    <property type="match status" value="1"/>
</dbReference>
<evidence type="ECO:0000313" key="3">
    <source>
        <dbReference type="Proteomes" id="UP000005741"/>
    </source>
</evidence>
<sequence>MSVYIIAEVGINHNGDVEIAKKLIDAAVETGCDAVKFQKRTIETVYSEDVLNSARESPWGTTQREQKEGLEFSKEEYDEIDIYCKQKGIDWLASAWDIDSQLFLRQYNHKFNKVASAMLTNIPLIEKIAEEKKMTFISTGMSTFDDIDNAVDIFKNNNCPFTLLHCVSTYPSADDEINLSIMNILNDKYGCPVGYSGHEADILPSIIAAALGASVIERHITLDKSMYGSDQAASIIKEELREMNQSIRRIPAIMGSTDKKVSEREAGVAKKLRYFEDN</sequence>
<dbReference type="PANTHER" id="PTHR42966:SF3">
    <property type="entry name" value="BLR5971 PROTEIN"/>
    <property type="match status" value="1"/>
</dbReference>
<dbReference type="PANTHER" id="PTHR42966">
    <property type="entry name" value="N-ACETYLNEURAMINATE SYNTHASE"/>
    <property type="match status" value="1"/>
</dbReference>
<dbReference type="STRING" id="937775.Metlim_2819"/>
<keyword evidence="2" id="KW-0808">Transferase</keyword>
<dbReference type="EMBL" id="CM001436">
    <property type="protein sequence ID" value="EHQ36853.1"/>
    <property type="molecule type" value="Genomic_DNA"/>
</dbReference>
<keyword evidence="3" id="KW-1185">Reference proteome</keyword>
<name>H1YXB6_9EURY</name>
<dbReference type="InterPro" id="IPR051690">
    <property type="entry name" value="PseI-like"/>
</dbReference>
<dbReference type="GO" id="GO:0047444">
    <property type="term" value="F:N-acylneuraminate-9-phosphate synthase activity"/>
    <property type="evidence" value="ECO:0007669"/>
    <property type="project" value="TreeGrafter"/>
</dbReference>
<dbReference type="SUPFAM" id="SSF51569">
    <property type="entry name" value="Aldolase"/>
    <property type="match status" value="1"/>
</dbReference>
<evidence type="ECO:0000259" key="1">
    <source>
        <dbReference type="Pfam" id="PF03102"/>
    </source>
</evidence>
<feature type="domain" description="PseI/NeuA/B-like" evidence="1">
    <location>
        <begin position="23"/>
        <end position="258"/>
    </location>
</feature>
<proteinExistence type="predicted"/>
<accession>H1YXB6</accession>
<dbReference type="OrthoDB" id="112404at2157"/>
<protein>
    <submittedName>
        <fullName evidence="2">N-acetylneuraminate synthase</fullName>
        <ecNumber evidence="2">2.5.1.56</ecNumber>
    </submittedName>
</protein>
<dbReference type="InterPro" id="IPR013132">
    <property type="entry name" value="PseI/NeuA/B-like_N"/>
</dbReference>
<reference evidence="2 3" key="1">
    <citation type="submission" date="2011-10" db="EMBL/GenBank/DDBJ databases">
        <title>The Improved High-Quality Draft genome of Methanoplanus limicola DSM 2279.</title>
        <authorList>
            <consortium name="US DOE Joint Genome Institute (JGI-PGF)"/>
            <person name="Lucas S."/>
            <person name="Copeland A."/>
            <person name="Lapidus A."/>
            <person name="Glavina del Rio T."/>
            <person name="Dalin E."/>
            <person name="Tice H."/>
            <person name="Bruce D."/>
            <person name="Goodwin L."/>
            <person name="Pitluck S."/>
            <person name="Peters L."/>
            <person name="Mikhailova N."/>
            <person name="Lu M."/>
            <person name="Kyrpides N."/>
            <person name="Mavromatis K."/>
            <person name="Ivanova N."/>
            <person name="Markowitz V."/>
            <person name="Cheng J.-F."/>
            <person name="Hugenholtz P."/>
            <person name="Woyke T."/>
            <person name="Wu D."/>
            <person name="Wirth R."/>
            <person name="Brambilla E.-M."/>
            <person name="Klenk H.-P."/>
            <person name="Eisen J.A."/>
        </authorList>
    </citation>
    <scope>NUCLEOTIDE SEQUENCE [LARGE SCALE GENOMIC DNA]</scope>
    <source>
        <strain evidence="2 3">DSM 2279</strain>
    </source>
</reference>
<dbReference type="GO" id="GO:0016051">
    <property type="term" value="P:carbohydrate biosynthetic process"/>
    <property type="evidence" value="ECO:0007669"/>
    <property type="project" value="InterPro"/>
</dbReference>
<dbReference type="FunCoup" id="H1YXB6">
    <property type="interactions" value="98"/>
</dbReference>
<dbReference type="EC" id="2.5.1.56" evidence="2"/>
<organism evidence="2 3">
    <name type="scientific">Methanoplanus limicola DSM 2279</name>
    <dbReference type="NCBI Taxonomy" id="937775"/>
    <lineage>
        <taxon>Archaea</taxon>
        <taxon>Methanobacteriati</taxon>
        <taxon>Methanobacteriota</taxon>
        <taxon>Stenosarchaea group</taxon>
        <taxon>Methanomicrobia</taxon>
        <taxon>Methanomicrobiales</taxon>
        <taxon>Methanomicrobiaceae</taxon>
        <taxon>Methanoplanus</taxon>
    </lineage>
</organism>
<gene>
    <name evidence="2" type="ORF">Metlim_2819</name>
</gene>
<dbReference type="PATRIC" id="fig|937775.9.peg.3165"/>
<dbReference type="Proteomes" id="UP000005741">
    <property type="component" value="Chromosome"/>
</dbReference>
<evidence type="ECO:0000313" key="2">
    <source>
        <dbReference type="EMBL" id="EHQ36853.1"/>
    </source>
</evidence>
<dbReference type="AlphaFoldDB" id="H1YXB6"/>